<proteinExistence type="predicted"/>
<protein>
    <submittedName>
        <fullName evidence="5">O-succinylbenzoate synthase</fullName>
    </submittedName>
</protein>
<name>A0A1I2IAE9_9FLAO</name>
<dbReference type="SUPFAM" id="SSF54826">
    <property type="entry name" value="Enolase N-terminal domain-like"/>
    <property type="match status" value="1"/>
</dbReference>
<keyword evidence="6" id="KW-1185">Reference proteome</keyword>
<dbReference type="SFLD" id="SFLDS00001">
    <property type="entry name" value="Enolase"/>
    <property type="match status" value="1"/>
</dbReference>
<dbReference type="Proteomes" id="UP000198596">
    <property type="component" value="Unassembled WGS sequence"/>
</dbReference>
<dbReference type="SUPFAM" id="SSF51604">
    <property type="entry name" value="Enolase C-terminal domain-like"/>
    <property type="match status" value="1"/>
</dbReference>
<keyword evidence="2" id="KW-0460">Magnesium</keyword>
<dbReference type="InterPro" id="IPR013342">
    <property type="entry name" value="Mandelate_racemase_C"/>
</dbReference>
<dbReference type="EMBL" id="FONQ01000019">
    <property type="protein sequence ID" value="SFF39329.1"/>
    <property type="molecule type" value="Genomic_DNA"/>
</dbReference>
<keyword evidence="3" id="KW-0456">Lyase</keyword>
<reference evidence="6" key="1">
    <citation type="submission" date="2016-10" db="EMBL/GenBank/DDBJ databases">
        <authorList>
            <person name="Varghese N."/>
            <person name="Submissions S."/>
        </authorList>
    </citation>
    <scope>NUCLEOTIDE SEQUENCE [LARGE SCALE GENOMIC DNA]</scope>
    <source>
        <strain evidence="6">CGMCC 1.9227</strain>
    </source>
</reference>
<dbReference type="InterPro" id="IPR029017">
    <property type="entry name" value="Enolase-like_N"/>
</dbReference>
<evidence type="ECO:0000259" key="4">
    <source>
        <dbReference type="SMART" id="SM00922"/>
    </source>
</evidence>
<evidence type="ECO:0000256" key="2">
    <source>
        <dbReference type="ARBA" id="ARBA00022842"/>
    </source>
</evidence>
<dbReference type="CDD" id="cd03320">
    <property type="entry name" value="OSBS"/>
    <property type="match status" value="1"/>
</dbReference>
<dbReference type="InterPro" id="IPR018110">
    <property type="entry name" value="Mandel_Rmase/mucon_lact_enz_CS"/>
</dbReference>
<evidence type="ECO:0000256" key="3">
    <source>
        <dbReference type="ARBA" id="ARBA00023239"/>
    </source>
</evidence>
<feature type="domain" description="Mandelate racemase/muconate lactonizing enzyme C-terminal" evidence="4">
    <location>
        <begin position="128"/>
        <end position="226"/>
    </location>
</feature>
<dbReference type="InterPro" id="IPR036849">
    <property type="entry name" value="Enolase-like_C_sf"/>
</dbReference>
<dbReference type="Gene3D" id="3.30.390.10">
    <property type="entry name" value="Enolase-like, N-terminal domain"/>
    <property type="match status" value="1"/>
</dbReference>
<organism evidence="5 6">
    <name type="scientific">Flavobacterium xueshanense</name>
    <dbReference type="NCBI Taxonomy" id="935223"/>
    <lineage>
        <taxon>Bacteria</taxon>
        <taxon>Pseudomonadati</taxon>
        <taxon>Bacteroidota</taxon>
        <taxon>Flavobacteriia</taxon>
        <taxon>Flavobacteriales</taxon>
        <taxon>Flavobacteriaceae</taxon>
        <taxon>Flavobacterium</taxon>
    </lineage>
</organism>
<dbReference type="RefSeq" id="WP_091208249.1">
    <property type="nucleotide sequence ID" value="NZ_FONQ01000019.1"/>
</dbReference>
<dbReference type="STRING" id="935223.SAMN04488131_11915"/>
<dbReference type="Pfam" id="PF21508">
    <property type="entry name" value="MenC_N"/>
    <property type="match status" value="1"/>
</dbReference>
<dbReference type="PANTHER" id="PTHR48073">
    <property type="entry name" value="O-SUCCINYLBENZOATE SYNTHASE-RELATED"/>
    <property type="match status" value="1"/>
</dbReference>
<dbReference type="Gene3D" id="3.20.20.120">
    <property type="entry name" value="Enolase-like C-terminal domain"/>
    <property type="match status" value="1"/>
</dbReference>
<accession>A0A1I2IAE9</accession>
<evidence type="ECO:0000313" key="5">
    <source>
        <dbReference type="EMBL" id="SFF39329.1"/>
    </source>
</evidence>
<keyword evidence="1" id="KW-0479">Metal-binding</keyword>
<dbReference type="GO" id="GO:0009063">
    <property type="term" value="P:amino acid catabolic process"/>
    <property type="evidence" value="ECO:0007669"/>
    <property type="project" value="InterPro"/>
</dbReference>
<dbReference type="SFLD" id="SFLDG00180">
    <property type="entry name" value="muconate_cycloisomerase"/>
    <property type="match status" value="1"/>
</dbReference>
<dbReference type="SMART" id="SM00922">
    <property type="entry name" value="MR_MLE"/>
    <property type="match status" value="1"/>
</dbReference>
<gene>
    <name evidence="5" type="ORF">SAMN04488131_11915</name>
</gene>
<dbReference type="AlphaFoldDB" id="A0A1I2IAE9"/>
<dbReference type="GO" id="GO:0046872">
    <property type="term" value="F:metal ion binding"/>
    <property type="evidence" value="ECO:0007669"/>
    <property type="project" value="UniProtKB-KW"/>
</dbReference>
<dbReference type="GO" id="GO:0016829">
    <property type="term" value="F:lyase activity"/>
    <property type="evidence" value="ECO:0007669"/>
    <property type="project" value="UniProtKB-KW"/>
</dbReference>
<dbReference type="InterPro" id="IPR041338">
    <property type="entry name" value="OSBS_N"/>
</dbReference>
<evidence type="ECO:0000313" key="6">
    <source>
        <dbReference type="Proteomes" id="UP000198596"/>
    </source>
</evidence>
<evidence type="ECO:0000256" key="1">
    <source>
        <dbReference type="ARBA" id="ARBA00022723"/>
    </source>
</evidence>
<dbReference type="GO" id="GO:0016854">
    <property type="term" value="F:racemase and epimerase activity"/>
    <property type="evidence" value="ECO:0007669"/>
    <property type="project" value="UniProtKB-ARBA"/>
</dbReference>
<dbReference type="Pfam" id="PF13378">
    <property type="entry name" value="MR_MLE_C"/>
    <property type="match status" value="1"/>
</dbReference>
<dbReference type="PROSITE" id="PS00909">
    <property type="entry name" value="MR_MLE_2"/>
    <property type="match status" value="1"/>
</dbReference>
<dbReference type="PANTHER" id="PTHR48073:SF2">
    <property type="entry name" value="O-SUCCINYLBENZOATE SYNTHASE"/>
    <property type="match status" value="1"/>
</dbReference>
<sequence length="348" mass="39973">MKATCHKYILNFKRPSGTSRGVMTEKETWFIILEKDDKKGIGECGILRGLSIDDRPDYEEKLQWTCNNIHLGKDQLWEALLEFPSIQFGMEMAFQSLESETPFLLFPSEFTKGVKSILINGLVWMGEESFMKQQIEEKLAQGFRCIKLKIGAIDFDKELQLLRFIRQHFTPEQVEIRVDANGAFAIDLALDKIIQLSEFKLHSIEQPIQKNHTDSMAELCKTTPFPIALDEELIGVFTLAEKEQLLEKIQPQYIILKPSFVGGFRGTQEWISLAEKHKIGWWITSALESNIGLNAIAQWTFLQHNLMPQGLGTGALYTNNFDCPLEVSVGQLWYKKELDWTFDFGLLK</sequence>
<dbReference type="InterPro" id="IPR029065">
    <property type="entry name" value="Enolase_C-like"/>
</dbReference>
<dbReference type="SFLD" id="SFLDF00009">
    <property type="entry name" value="o-succinylbenzoate_synthase"/>
    <property type="match status" value="1"/>
</dbReference>
<dbReference type="OrthoDB" id="9766759at2"/>